<evidence type="ECO:0000313" key="11">
    <source>
        <dbReference type="EMBL" id="TPE54730.1"/>
    </source>
</evidence>
<dbReference type="InterPro" id="IPR002541">
    <property type="entry name" value="Cyt_c_assembly"/>
</dbReference>
<evidence type="ECO:0000256" key="6">
    <source>
        <dbReference type="ARBA" id="ARBA00022748"/>
    </source>
</evidence>
<comment type="caution">
    <text evidence="11">The sequence shown here is derived from an EMBL/GenBank/DDBJ whole genome shotgun (WGS) entry which is preliminary data.</text>
</comment>
<evidence type="ECO:0000259" key="10">
    <source>
        <dbReference type="Pfam" id="PF01578"/>
    </source>
</evidence>
<feature type="transmembrane region" description="Helical" evidence="9">
    <location>
        <begin position="202"/>
        <end position="225"/>
    </location>
</feature>
<evidence type="ECO:0000256" key="5">
    <source>
        <dbReference type="ARBA" id="ARBA00022692"/>
    </source>
</evidence>
<dbReference type="Proteomes" id="UP000315901">
    <property type="component" value="Unassembled WGS sequence"/>
</dbReference>
<keyword evidence="5 9" id="KW-0812">Transmembrane</keyword>
<comment type="subcellular location">
    <subcellularLocation>
        <location evidence="9">Cell inner membrane</location>
    </subcellularLocation>
    <subcellularLocation>
        <location evidence="2">Membrane</location>
        <topology evidence="2">Multi-pass membrane protein</topology>
    </subcellularLocation>
</comment>
<dbReference type="OrthoDB" id="9778550at2"/>
<dbReference type="GO" id="GO:0017004">
    <property type="term" value="P:cytochrome complex assembly"/>
    <property type="evidence" value="ECO:0007669"/>
    <property type="project" value="UniProtKB-KW"/>
</dbReference>
<protein>
    <recommendedName>
        <fullName evidence="4 9">Heme exporter protein C</fullName>
    </recommendedName>
    <alternativeName>
        <fullName evidence="9">Cytochrome c-type biogenesis protein</fullName>
    </alternativeName>
</protein>
<evidence type="ECO:0000256" key="2">
    <source>
        <dbReference type="ARBA" id="ARBA00004141"/>
    </source>
</evidence>
<keyword evidence="12" id="KW-1185">Reference proteome</keyword>
<dbReference type="EMBL" id="VFRR01000004">
    <property type="protein sequence ID" value="TPE54730.1"/>
    <property type="molecule type" value="Genomic_DNA"/>
</dbReference>
<organism evidence="11 12">
    <name type="scientific">Maribrevibacterium harenarium</name>
    <dbReference type="NCBI Taxonomy" id="2589817"/>
    <lineage>
        <taxon>Bacteria</taxon>
        <taxon>Pseudomonadati</taxon>
        <taxon>Pseudomonadota</taxon>
        <taxon>Gammaproteobacteria</taxon>
        <taxon>Oceanospirillales</taxon>
        <taxon>Oceanospirillaceae</taxon>
        <taxon>Maribrevibacterium</taxon>
    </lineage>
</organism>
<dbReference type="AlphaFoldDB" id="A0A501X2L8"/>
<dbReference type="GO" id="GO:0015232">
    <property type="term" value="F:heme transmembrane transporter activity"/>
    <property type="evidence" value="ECO:0007669"/>
    <property type="project" value="InterPro"/>
</dbReference>
<evidence type="ECO:0000313" key="12">
    <source>
        <dbReference type="Proteomes" id="UP000315901"/>
    </source>
</evidence>
<keyword evidence="8 9" id="KW-0472">Membrane</keyword>
<feature type="transmembrane region" description="Helical" evidence="9">
    <location>
        <begin position="159"/>
        <end position="178"/>
    </location>
</feature>
<dbReference type="NCBIfam" id="TIGR01191">
    <property type="entry name" value="ccmC"/>
    <property type="match status" value="1"/>
</dbReference>
<keyword evidence="7 9" id="KW-1133">Transmembrane helix</keyword>
<dbReference type="Pfam" id="PF01578">
    <property type="entry name" value="Cytochrom_C_asm"/>
    <property type="match status" value="1"/>
</dbReference>
<accession>A0A501X2L8</accession>
<feature type="transmembrane region" description="Helical" evidence="9">
    <location>
        <begin position="128"/>
        <end position="147"/>
    </location>
</feature>
<evidence type="ECO:0000256" key="1">
    <source>
        <dbReference type="ARBA" id="ARBA00002442"/>
    </source>
</evidence>
<keyword evidence="9" id="KW-1003">Cell membrane</keyword>
<reference evidence="11 12" key="1">
    <citation type="submission" date="2019-06" db="EMBL/GenBank/DDBJ databases">
        <title>A novel bacterium of genus Marinomonas, isolated from coastal sand.</title>
        <authorList>
            <person name="Huang H."/>
            <person name="Mo K."/>
            <person name="Hu Y."/>
        </authorList>
    </citation>
    <scope>NUCLEOTIDE SEQUENCE [LARGE SCALE GENOMIC DNA]</scope>
    <source>
        <strain evidence="11 12">HB171799</strain>
    </source>
</reference>
<gene>
    <name evidence="9" type="primary">ccmC</name>
    <name evidence="11" type="ORF">FJM67_03610</name>
</gene>
<feature type="transmembrane region" description="Helical" evidence="9">
    <location>
        <begin position="92"/>
        <end position="116"/>
    </location>
</feature>
<keyword evidence="9" id="KW-0997">Cell inner membrane</keyword>
<feature type="domain" description="Cytochrome c assembly protein" evidence="10">
    <location>
        <begin position="13"/>
        <end position="185"/>
    </location>
</feature>
<evidence type="ECO:0000256" key="7">
    <source>
        <dbReference type="ARBA" id="ARBA00022989"/>
    </source>
</evidence>
<comment type="similarity">
    <text evidence="3 9">Belongs to the CcmC/CycZ/HelC family.</text>
</comment>
<evidence type="ECO:0000256" key="4">
    <source>
        <dbReference type="ARBA" id="ARBA00016463"/>
    </source>
</evidence>
<dbReference type="InterPro" id="IPR045062">
    <property type="entry name" value="Cyt_c_biogenesis_CcsA/CcmC"/>
</dbReference>
<evidence type="ECO:0000256" key="8">
    <source>
        <dbReference type="ARBA" id="ARBA00023136"/>
    </source>
</evidence>
<keyword evidence="6 9" id="KW-0201">Cytochrome c-type biogenesis</keyword>
<dbReference type="RefSeq" id="WP_140587309.1">
    <property type="nucleotide sequence ID" value="NZ_VFRR01000004.1"/>
</dbReference>
<name>A0A501X2L8_9GAMM</name>
<dbReference type="PANTHER" id="PTHR30071:SF1">
    <property type="entry name" value="CYTOCHROME B_B6 PROTEIN-RELATED"/>
    <property type="match status" value="1"/>
</dbReference>
<evidence type="ECO:0000256" key="9">
    <source>
        <dbReference type="RuleBase" id="RU364092"/>
    </source>
</evidence>
<dbReference type="PANTHER" id="PTHR30071">
    <property type="entry name" value="HEME EXPORTER PROTEIN C"/>
    <property type="match status" value="1"/>
</dbReference>
<dbReference type="InterPro" id="IPR003557">
    <property type="entry name" value="Cyt_c_biogenesis_CcmC"/>
</dbReference>
<keyword evidence="9" id="KW-0813">Transport</keyword>
<feature type="transmembrane region" description="Helical" evidence="9">
    <location>
        <begin position="25"/>
        <end position="45"/>
    </location>
</feature>
<proteinExistence type="inferred from homology"/>
<dbReference type="GO" id="GO:0005886">
    <property type="term" value="C:plasma membrane"/>
    <property type="evidence" value="ECO:0007669"/>
    <property type="project" value="UniProtKB-SubCell"/>
</dbReference>
<dbReference type="GO" id="GO:0020037">
    <property type="term" value="F:heme binding"/>
    <property type="evidence" value="ECO:0007669"/>
    <property type="project" value="InterPro"/>
</dbReference>
<sequence>MNWTWFHKLGSPKWFFQWADRWGKVCFWFGTVLLIVGVIWGLGFAPQDYQQGNSFRIIYIHVPAAVLAQSCYLAMGIAGFVALVWQMKLAPVFIKAVAPVGAVMAFISLVSGAIWGKPTWGTWWVWDARLTSVLVLFLLYMGVIAIQNTLDDLQLADKAVAVISIVGVINLPIIKYSVEWWNTLHQPATFKLTEKPAMPVEMWLPLLFSALGLYLFAAGVSMWRMQNEVLVRERRANWVKEEVMKRGV</sequence>
<comment type="function">
    <text evidence="1 9">Required for the export of heme to the periplasm for the biogenesis of c-type cytochromes.</text>
</comment>
<feature type="transmembrane region" description="Helical" evidence="9">
    <location>
        <begin position="57"/>
        <end position="85"/>
    </location>
</feature>
<evidence type="ECO:0000256" key="3">
    <source>
        <dbReference type="ARBA" id="ARBA00005840"/>
    </source>
</evidence>
<dbReference type="PRINTS" id="PR01386">
    <property type="entry name" value="CCMCBIOGNSIS"/>
</dbReference>